<accession>A0A1T5JXQ9</accession>
<evidence type="ECO:0000313" key="1">
    <source>
        <dbReference type="EMBL" id="SKC56049.1"/>
    </source>
</evidence>
<evidence type="ECO:0000313" key="2">
    <source>
        <dbReference type="Proteomes" id="UP000190341"/>
    </source>
</evidence>
<organism evidence="1 2">
    <name type="scientific">Pseudoxanthomonas indica</name>
    <dbReference type="NCBI Taxonomy" id="428993"/>
    <lineage>
        <taxon>Bacteria</taxon>
        <taxon>Pseudomonadati</taxon>
        <taxon>Pseudomonadota</taxon>
        <taxon>Gammaproteobacteria</taxon>
        <taxon>Lysobacterales</taxon>
        <taxon>Lysobacteraceae</taxon>
        <taxon>Pseudoxanthomonas</taxon>
    </lineage>
</organism>
<protein>
    <submittedName>
        <fullName evidence="1">Uncharacterized protein</fullName>
    </submittedName>
</protein>
<reference evidence="1 2" key="1">
    <citation type="submission" date="2017-02" db="EMBL/GenBank/DDBJ databases">
        <authorList>
            <person name="Peterson S.W."/>
        </authorList>
    </citation>
    <scope>NUCLEOTIDE SEQUENCE [LARGE SCALE GENOMIC DNA]</scope>
    <source>
        <strain evidence="1 2">P15</strain>
    </source>
</reference>
<dbReference type="EMBL" id="FUZV01000001">
    <property type="protein sequence ID" value="SKC56049.1"/>
    <property type="molecule type" value="Genomic_DNA"/>
</dbReference>
<dbReference type="RefSeq" id="WP_079723498.1">
    <property type="nucleotide sequence ID" value="NZ_BMCL01000002.1"/>
</dbReference>
<proteinExistence type="predicted"/>
<name>A0A1T5JXQ9_9GAMM</name>
<keyword evidence="2" id="KW-1185">Reference proteome</keyword>
<sequence>MNTDYFFALDDAGNRCRVDVLRACDVREREATLHDNAPVYLLEDGSRVHRVDRDTFRVLGTGAFITVLRD</sequence>
<dbReference type="OrthoDB" id="5986765at2"/>
<gene>
    <name evidence="1" type="ORF">SAMN06296058_1169</name>
</gene>
<dbReference type="Proteomes" id="UP000190341">
    <property type="component" value="Unassembled WGS sequence"/>
</dbReference>
<dbReference type="AlphaFoldDB" id="A0A1T5JXQ9"/>